<dbReference type="Proteomes" id="UP000001070">
    <property type="component" value="Unassembled WGS sequence"/>
</dbReference>
<dbReference type="KEGG" id="dgr:6567948"/>
<evidence type="ECO:0000259" key="11">
    <source>
        <dbReference type="Pfam" id="PF05649"/>
    </source>
</evidence>
<dbReference type="GO" id="GO:0004222">
    <property type="term" value="F:metalloendopeptidase activity"/>
    <property type="evidence" value="ECO:0007669"/>
    <property type="project" value="InterPro"/>
</dbReference>
<evidence type="ECO:0000259" key="10">
    <source>
        <dbReference type="Pfam" id="PF01431"/>
    </source>
</evidence>
<keyword evidence="9" id="KW-0732">Signal</keyword>
<evidence type="ECO:0000256" key="6">
    <source>
        <dbReference type="ARBA" id="ARBA00022801"/>
    </source>
</evidence>
<dbReference type="InParanoid" id="B4JSD2"/>
<comment type="cofactor">
    <cofactor evidence="1">
        <name>Zn(2+)</name>
        <dbReference type="ChEBI" id="CHEBI:29105"/>
    </cofactor>
</comment>
<proteinExistence type="inferred from homology"/>
<protein>
    <submittedName>
        <fullName evidence="12">GH18323</fullName>
    </submittedName>
</protein>
<dbReference type="PROSITE" id="PS51257">
    <property type="entry name" value="PROKAR_LIPOPROTEIN"/>
    <property type="match status" value="1"/>
</dbReference>
<feature type="signal peptide" evidence="9">
    <location>
        <begin position="1"/>
        <end position="25"/>
    </location>
</feature>
<dbReference type="SMR" id="B4JSD2"/>
<dbReference type="AlphaFoldDB" id="B4JSD2"/>
<feature type="domain" description="Peptidase M13 C-terminal" evidence="10">
    <location>
        <begin position="484"/>
        <end position="696"/>
    </location>
</feature>
<evidence type="ECO:0000256" key="9">
    <source>
        <dbReference type="SAM" id="SignalP"/>
    </source>
</evidence>
<dbReference type="PhylomeDB" id="B4JSD2"/>
<dbReference type="InterPro" id="IPR018497">
    <property type="entry name" value="Peptidase_M13_C"/>
</dbReference>
<comment type="similarity">
    <text evidence="3">Belongs to the peptidase M13 family.</text>
</comment>
<accession>B4JSD2</accession>
<sequence length="697" mass="80242">MLAGFKIGALILLLLLAGIISCALSNEDQFQRVFQTADTVRQSKSQAMRRQMNVDADPCNDFYEFACGNWNTEETPQSKRVQRIDNDLQRLLKETAQRKDSALARQAKDFYQSCVAAPAQSSQKSQQQQLFLSEFIQQNGGFPAVPGSNWRVYRQDYEWPRITGVLRRNYAMDILIGLRISYNYASVQENSIYLTEPSTLLPNELCSNHSLQRNDSAFRAVEERVATQLRIWLAMGNVESTRLATTIISFEHELCGGMHDWVPWNSDDRLYNANYTRKNLNELGQIYGLDLEAYVSSSLGQSVYSPVYMTAPDYYRQLQRTLQAHNASQIANYVMYRAVAELTFPLDDNKSTTRRSSYCLGRVKSLLPAALGELFAGQFASEESREQLVQLFAQLKDALHRSLSADWLEDASRRTAQAKLSQLEIGLANYDKPKPLKVQLEHNNYWQNLQQILAEVQQQQWQRLGENYPTPADAVEAYETRLQYRPVQRRIDMSWALLQPPDYDARYGQAVMYATLGTQLAEQLATAFDELHWSVGFLERDTWEPLTALRYRNRSECFSSHVDNYLQHNQSATEMLIRNSAGLNVAFNAYLTWLNYQAPNNDFIRLTRETLPGLNYSNTALFFVAYAQQHCQPRERRERRIGGRHDDLLNLTYSLRQRHNWTRLRVNGPLSNMFDFAREFRCPAGSAMNPAVKCSIY</sequence>
<dbReference type="OMA" id="GLTAWRY"/>
<dbReference type="PROSITE" id="PS51885">
    <property type="entry name" value="NEPRILYSIN"/>
    <property type="match status" value="1"/>
</dbReference>
<dbReference type="eggNOG" id="KOG3624">
    <property type="taxonomic scope" value="Eukaryota"/>
</dbReference>
<dbReference type="OrthoDB" id="7912177at2759"/>
<dbReference type="HOGENOM" id="CLU_006187_4_3_1"/>
<evidence type="ECO:0000256" key="8">
    <source>
        <dbReference type="ARBA" id="ARBA00023049"/>
    </source>
</evidence>
<feature type="domain" description="Peptidase M13 N-terminal" evidence="11">
    <location>
        <begin position="58"/>
        <end position="424"/>
    </location>
</feature>
<reference evidence="12 13" key="1">
    <citation type="journal article" date="2007" name="Nature">
        <title>Evolution of genes and genomes on the Drosophila phylogeny.</title>
        <authorList>
            <consortium name="Drosophila 12 Genomes Consortium"/>
            <person name="Clark A.G."/>
            <person name="Eisen M.B."/>
            <person name="Smith D.R."/>
            <person name="Bergman C.M."/>
            <person name="Oliver B."/>
            <person name="Markow T.A."/>
            <person name="Kaufman T.C."/>
            <person name="Kellis M."/>
            <person name="Gelbart W."/>
            <person name="Iyer V.N."/>
            <person name="Pollard D.A."/>
            <person name="Sackton T.B."/>
            <person name="Larracuente A.M."/>
            <person name="Singh N.D."/>
            <person name="Abad J.P."/>
            <person name="Abt D.N."/>
            <person name="Adryan B."/>
            <person name="Aguade M."/>
            <person name="Akashi H."/>
            <person name="Anderson W.W."/>
            <person name="Aquadro C.F."/>
            <person name="Ardell D.H."/>
            <person name="Arguello R."/>
            <person name="Artieri C.G."/>
            <person name="Barbash D.A."/>
            <person name="Barker D."/>
            <person name="Barsanti P."/>
            <person name="Batterham P."/>
            <person name="Batzoglou S."/>
            <person name="Begun D."/>
            <person name="Bhutkar A."/>
            <person name="Blanco E."/>
            <person name="Bosak S.A."/>
            <person name="Bradley R.K."/>
            <person name="Brand A.D."/>
            <person name="Brent M.R."/>
            <person name="Brooks A.N."/>
            <person name="Brown R.H."/>
            <person name="Butlin R.K."/>
            <person name="Caggese C."/>
            <person name="Calvi B.R."/>
            <person name="Bernardo de Carvalho A."/>
            <person name="Caspi A."/>
            <person name="Castrezana S."/>
            <person name="Celniker S.E."/>
            <person name="Chang J.L."/>
            <person name="Chapple C."/>
            <person name="Chatterji S."/>
            <person name="Chinwalla A."/>
            <person name="Civetta A."/>
            <person name="Clifton S.W."/>
            <person name="Comeron J.M."/>
            <person name="Costello J.C."/>
            <person name="Coyne J.A."/>
            <person name="Daub J."/>
            <person name="David R.G."/>
            <person name="Delcher A.L."/>
            <person name="Delehaunty K."/>
            <person name="Do C.B."/>
            <person name="Ebling H."/>
            <person name="Edwards K."/>
            <person name="Eickbush T."/>
            <person name="Evans J.D."/>
            <person name="Filipski A."/>
            <person name="Findeiss S."/>
            <person name="Freyhult E."/>
            <person name="Fulton L."/>
            <person name="Fulton R."/>
            <person name="Garcia A.C."/>
            <person name="Gardiner A."/>
            <person name="Garfield D.A."/>
            <person name="Garvin B.E."/>
            <person name="Gibson G."/>
            <person name="Gilbert D."/>
            <person name="Gnerre S."/>
            <person name="Godfrey J."/>
            <person name="Good R."/>
            <person name="Gotea V."/>
            <person name="Gravely B."/>
            <person name="Greenberg A.J."/>
            <person name="Griffiths-Jones S."/>
            <person name="Gross S."/>
            <person name="Guigo R."/>
            <person name="Gustafson E.A."/>
            <person name="Haerty W."/>
            <person name="Hahn M.W."/>
            <person name="Halligan D.L."/>
            <person name="Halpern A.L."/>
            <person name="Halter G.M."/>
            <person name="Han M.V."/>
            <person name="Heger A."/>
            <person name="Hillier L."/>
            <person name="Hinrichs A.S."/>
            <person name="Holmes I."/>
            <person name="Hoskins R.A."/>
            <person name="Hubisz M.J."/>
            <person name="Hultmark D."/>
            <person name="Huntley M.A."/>
            <person name="Jaffe D.B."/>
            <person name="Jagadeeshan S."/>
            <person name="Jeck W.R."/>
            <person name="Johnson J."/>
            <person name="Jones C.D."/>
            <person name="Jordan W.C."/>
            <person name="Karpen G.H."/>
            <person name="Kataoka E."/>
            <person name="Keightley P.D."/>
            <person name="Kheradpour P."/>
            <person name="Kirkness E.F."/>
            <person name="Koerich L.B."/>
            <person name="Kristiansen K."/>
            <person name="Kudrna D."/>
            <person name="Kulathinal R.J."/>
            <person name="Kumar S."/>
            <person name="Kwok R."/>
            <person name="Lander E."/>
            <person name="Langley C.H."/>
            <person name="Lapoint R."/>
            <person name="Lazzaro B.P."/>
            <person name="Lee S.J."/>
            <person name="Levesque L."/>
            <person name="Li R."/>
            <person name="Lin C.F."/>
            <person name="Lin M.F."/>
            <person name="Lindblad-Toh K."/>
            <person name="Llopart A."/>
            <person name="Long M."/>
            <person name="Low L."/>
            <person name="Lozovsky E."/>
            <person name="Lu J."/>
            <person name="Luo M."/>
            <person name="Machado C.A."/>
            <person name="Makalowski W."/>
            <person name="Marzo M."/>
            <person name="Matsuda M."/>
            <person name="Matzkin L."/>
            <person name="McAllister B."/>
            <person name="McBride C.S."/>
            <person name="McKernan B."/>
            <person name="McKernan K."/>
            <person name="Mendez-Lago M."/>
            <person name="Minx P."/>
            <person name="Mollenhauer M.U."/>
            <person name="Montooth K."/>
            <person name="Mount S.M."/>
            <person name="Mu X."/>
            <person name="Myers E."/>
            <person name="Negre B."/>
            <person name="Newfeld S."/>
            <person name="Nielsen R."/>
            <person name="Noor M.A."/>
            <person name="O'Grady P."/>
            <person name="Pachter L."/>
            <person name="Papaceit M."/>
            <person name="Parisi M.J."/>
            <person name="Parisi M."/>
            <person name="Parts L."/>
            <person name="Pedersen J.S."/>
            <person name="Pesole G."/>
            <person name="Phillippy A.M."/>
            <person name="Ponting C.P."/>
            <person name="Pop M."/>
            <person name="Porcelli D."/>
            <person name="Powell J.R."/>
            <person name="Prohaska S."/>
            <person name="Pruitt K."/>
            <person name="Puig M."/>
            <person name="Quesneville H."/>
            <person name="Ram K.R."/>
            <person name="Rand D."/>
            <person name="Rasmussen M.D."/>
            <person name="Reed L.K."/>
            <person name="Reenan R."/>
            <person name="Reily A."/>
            <person name="Remington K.A."/>
            <person name="Rieger T.T."/>
            <person name="Ritchie M.G."/>
            <person name="Robin C."/>
            <person name="Rogers Y.H."/>
            <person name="Rohde C."/>
            <person name="Rozas J."/>
            <person name="Rubenfield M.J."/>
            <person name="Ruiz A."/>
            <person name="Russo S."/>
            <person name="Salzberg S.L."/>
            <person name="Sanchez-Gracia A."/>
            <person name="Saranga D.J."/>
            <person name="Sato H."/>
            <person name="Schaeffer S.W."/>
            <person name="Schatz M.C."/>
            <person name="Schlenke T."/>
            <person name="Schwartz R."/>
            <person name="Segarra C."/>
            <person name="Singh R.S."/>
            <person name="Sirot L."/>
            <person name="Sirota M."/>
            <person name="Sisneros N.B."/>
            <person name="Smith C.D."/>
            <person name="Smith T.F."/>
            <person name="Spieth J."/>
            <person name="Stage D.E."/>
            <person name="Stark A."/>
            <person name="Stephan W."/>
            <person name="Strausberg R.L."/>
            <person name="Strempel S."/>
            <person name="Sturgill D."/>
            <person name="Sutton G."/>
            <person name="Sutton G.G."/>
            <person name="Tao W."/>
            <person name="Teichmann S."/>
            <person name="Tobari Y.N."/>
            <person name="Tomimura Y."/>
            <person name="Tsolas J.M."/>
            <person name="Valente V.L."/>
            <person name="Venter E."/>
            <person name="Venter J.C."/>
            <person name="Vicario S."/>
            <person name="Vieira F.G."/>
            <person name="Vilella A.J."/>
            <person name="Villasante A."/>
            <person name="Walenz B."/>
            <person name="Wang J."/>
            <person name="Wasserman M."/>
            <person name="Watts T."/>
            <person name="Wilson D."/>
            <person name="Wilson R.K."/>
            <person name="Wing R.A."/>
            <person name="Wolfner M.F."/>
            <person name="Wong A."/>
            <person name="Wong G.K."/>
            <person name="Wu C.I."/>
            <person name="Wu G."/>
            <person name="Yamamoto D."/>
            <person name="Yang H.P."/>
            <person name="Yang S.P."/>
            <person name="Yorke J.A."/>
            <person name="Yoshida K."/>
            <person name="Zdobnov E."/>
            <person name="Zhang P."/>
            <person name="Zhang Y."/>
            <person name="Zimin A.V."/>
            <person name="Baldwin J."/>
            <person name="Abdouelleil A."/>
            <person name="Abdulkadir J."/>
            <person name="Abebe A."/>
            <person name="Abera B."/>
            <person name="Abreu J."/>
            <person name="Acer S.C."/>
            <person name="Aftuck L."/>
            <person name="Alexander A."/>
            <person name="An P."/>
            <person name="Anderson E."/>
            <person name="Anderson S."/>
            <person name="Arachi H."/>
            <person name="Azer M."/>
            <person name="Bachantsang P."/>
            <person name="Barry A."/>
            <person name="Bayul T."/>
            <person name="Berlin A."/>
            <person name="Bessette D."/>
            <person name="Bloom T."/>
            <person name="Blye J."/>
            <person name="Boguslavskiy L."/>
            <person name="Bonnet C."/>
            <person name="Boukhgalter B."/>
            <person name="Bourzgui I."/>
            <person name="Brown A."/>
            <person name="Cahill P."/>
            <person name="Channer S."/>
            <person name="Cheshatsang Y."/>
            <person name="Chuda L."/>
            <person name="Citroen M."/>
            <person name="Collymore A."/>
            <person name="Cooke P."/>
            <person name="Costello M."/>
            <person name="D'Aco K."/>
            <person name="Daza R."/>
            <person name="De Haan G."/>
            <person name="DeGray S."/>
            <person name="DeMaso C."/>
            <person name="Dhargay N."/>
            <person name="Dooley K."/>
            <person name="Dooley E."/>
            <person name="Doricent M."/>
            <person name="Dorje P."/>
            <person name="Dorjee K."/>
            <person name="Dupes A."/>
            <person name="Elong R."/>
            <person name="Falk J."/>
            <person name="Farina A."/>
            <person name="Faro S."/>
            <person name="Ferguson D."/>
            <person name="Fisher S."/>
            <person name="Foley C.D."/>
            <person name="Franke A."/>
            <person name="Friedrich D."/>
            <person name="Gadbois L."/>
            <person name="Gearin G."/>
            <person name="Gearin C.R."/>
            <person name="Giannoukos G."/>
            <person name="Goode T."/>
            <person name="Graham J."/>
            <person name="Grandbois E."/>
            <person name="Grewal S."/>
            <person name="Gyaltsen K."/>
            <person name="Hafez N."/>
            <person name="Hagos B."/>
            <person name="Hall J."/>
            <person name="Henson C."/>
            <person name="Hollinger A."/>
            <person name="Honan T."/>
            <person name="Huard M.D."/>
            <person name="Hughes L."/>
            <person name="Hurhula B."/>
            <person name="Husby M.E."/>
            <person name="Kamat A."/>
            <person name="Kanga B."/>
            <person name="Kashin S."/>
            <person name="Khazanovich D."/>
            <person name="Kisner P."/>
            <person name="Lance K."/>
            <person name="Lara M."/>
            <person name="Lee W."/>
            <person name="Lennon N."/>
            <person name="Letendre F."/>
            <person name="LeVine R."/>
            <person name="Lipovsky A."/>
            <person name="Liu X."/>
            <person name="Liu J."/>
            <person name="Liu S."/>
            <person name="Lokyitsang T."/>
            <person name="Lokyitsang Y."/>
            <person name="Lubonja R."/>
            <person name="Lui A."/>
            <person name="MacDonald P."/>
            <person name="Magnisalis V."/>
            <person name="Maru K."/>
            <person name="Matthews C."/>
            <person name="McCusker W."/>
            <person name="McDonough S."/>
            <person name="Mehta T."/>
            <person name="Meldrim J."/>
            <person name="Meneus L."/>
            <person name="Mihai O."/>
            <person name="Mihalev A."/>
            <person name="Mihova T."/>
            <person name="Mittelman R."/>
            <person name="Mlenga V."/>
            <person name="Montmayeur A."/>
            <person name="Mulrain L."/>
            <person name="Navidi A."/>
            <person name="Naylor J."/>
            <person name="Negash T."/>
            <person name="Nguyen T."/>
            <person name="Nguyen N."/>
            <person name="Nicol R."/>
            <person name="Norbu C."/>
            <person name="Norbu N."/>
            <person name="Novod N."/>
            <person name="O'Neill B."/>
            <person name="Osman S."/>
            <person name="Markiewicz E."/>
            <person name="Oyono O.L."/>
            <person name="Patti C."/>
            <person name="Phunkhang P."/>
            <person name="Pierre F."/>
            <person name="Priest M."/>
            <person name="Raghuraman S."/>
            <person name="Rege F."/>
            <person name="Reyes R."/>
            <person name="Rise C."/>
            <person name="Rogov P."/>
            <person name="Ross K."/>
            <person name="Ryan E."/>
            <person name="Settipalli S."/>
            <person name="Shea T."/>
            <person name="Sherpa N."/>
            <person name="Shi L."/>
            <person name="Shih D."/>
            <person name="Sparrow T."/>
            <person name="Spaulding J."/>
            <person name="Stalker J."/>
            <person name="Stange-Thomann N."/>
            <person name="Stavropoulos S."/>
            <person name="Stone C."/>
            <person name="Strader C."/>
            <person name="Tesfaye S."/>
            <person name="Thomson T."/>
            <person name="Thoulutsang Y."/>
            <person name="Thoulutsang D."/>
            <person name="Topham K."/>
            <person name="Topping I."/>
            <person name="Tsamla T."/>
            <person name="Vassiliev H."/>
            <person name="Vo A."/>
            <person name="Wangchuk T."/>
            <person name="Wangdi T."/>
            <person name="Weiand M."/>
            <person name="Wilkinson J."/>
            <person name="Wilson A."/>
            <person name="Yadav S."/>
            <person name="Young G."/>
            <person name="Yu Q."/>
            <person name="Zembek L."/>
            <person name="Zhong D."/>
            <person name="Zimmer A."/>
            <person name="Zwirko Z."/>
            <person name="Jaffe D.B."/>
            <person name="Alvarez P."/>
            <person name="Brockman W."/>
            <person name="Butler J."/>
            <person name="Chin C."/>
            <person name="Gnerre S."/>
            <person name="Grabherr M."/>
            <person name="Kleber M."/>
            <person name="Mauceli E."/>
            <person name="MacCallum I."/>
        </authorList>
    </citation>
    <scope>NUCLEOTIDE SEQUENCE [LARGE SCALE GENOMIC DNA]</scope>
    <source>
        <strain evidence="13">Tucson 15287-2541.00</strain>
    </source>
</reference>
<evidence type="ECO:0000256" key="5">
    <source>
        <dbReference type="ARBA" id="ARBA00022723"/>
    </source>
</evidence>
<evidence type="ECO:0000256" key="3">
    <source>
        <dbReference type="ARBA" id="ARBA00007357"/>
    </source>
</evidence>
<dbReference type="FunCoup" id="B4JSD2">
    <property type="interactions" value="36"/>
</dbReference>
<dbReference type="InterPro" id="IPR024079">
    <property type="entry name" value="MetalloPept_cat_dom_sf"/>
</dbReference>
<evidence type="ECO:0000256" key="1">
    <source>
        <dbReference type="ARBA" id="ARBA00001947"/>
    </source>
</evidence>
<dbReference type="Gene3D" id="3.40.390.10">
    <property type="entry name" value="Collagenase (Catalytic Domain)"/>
    <property type="match status" value="1"/>
</dbReference>
<evidence type="ECO:0000256" key="7">
    <source>
        <dbReference type="ARBA" id="ARBA00022833"/>
    </source>
</evidence>
<keyword evidence="6" id="KW-0378">Hydrolase</keyword>
<dbReference type="GO" id="GO:0016485">
    <property type="term" value="P:protein processing"/>
    <property type="evidence" value="ECO:0007669"/>
    <property type="project" value="TreeGrafter"/>
</dbReference>
<keyword evidence="7" id="KW-0862">Zinc</keyword>
<evidence type="ECO:0000313" key="12">
    <source>
        <dbReference type="EMBL" id="EDV94672.1"/>
    </source>
</evidence>
<dbReference type="InterPro" id="IPR042089">
    <property type="entry name" value="Peptidase_M13_dom_2"/>
</dbReference>
<comment type="subcellular location">
    <subcellularLocation>
        <location evidence="2">Cell membrane</location>
        <topology evidence="2">Single-pass type II membrane protein</topology>
    </subcellularLocation>
</comment>
<organism evidence="13">
    <name type="scientific">Drosophila grimshawi</name>
    <name type="common">Hawaiian fruit fly</name>
    <name type="synonym">Idiomyia grimshawi</name>
    <dbReference type="NCBI Taxonomy" id="7222"/>
    <lineage>
        <taxon>Eukaryota</taxon>
        <taxon>Metazoa</taxon>
        <taxon>Ecdysozoa</taxon>
        <taxon>Arthropoda</taxon>
        <taxon>Hexapoda</taxon>
        <taxon>Insecta</taxon>
        <taxon>Pterygota</taxon>
        <taxon>Neoptera</taxon>
        <taxon>Endopterygota</taxon>
        <taxon>Diptera</taxon>
        <taxon>Brachycera</taxon>
        <taxon>Muscomorpha</taxon>
        <taxon>Ephydroidea</taxon>
        <taxon>Drosophilidae</taxon>
        <taxon>Drosophila</taxon>
        <taxon>Hawaiian Drosophila</taxon>
    </lineage>
</organism>
<dbReference type="Gene3D" id="1.10.1380.10">
    <property type="entry name" value="Neutral endopeptidase , domain2"/>
    <property type="match status" value="1"/>
</dbReference>
<feature type="chain" id="PRO_5002812896" evidence="9">
    <location>
        <begin position="26"/>
        <end position="697"/>
    </location>
</feature>
<dbReference type="Pfam" id="PF05649">
    <property type="entry name" value="Peptidase_M13_N"/>
    <property type="match status" value="1"/>
</dbReference>
<dbReference type="CDD" id="cd08662">
    <property type="entry name" value="M13"/>
    <property type="match status" value="1"/>
</dbReference>
<gene>
    <name evidence="12" type="primary">Dgri\GH18323</name>
    <name evidence="12" type="ORF">Dgri_GH18323</name>
</gene>
<keyword evidence="5" id="KW-0479">Metal-binding</keyword>
<evidence type="ECO:0000256" key="2">
    <source>
        <dbReference type="ARBA" id="ARBA00004401"/>
    </source>
</evidence>
<name>B4JSD2_DROGR</name>
<dbReference type="InterPro" id="IPR000718">
    <property type="entry name" value="Peptidase_M13"/>
</dbReference>
<dbReference type="PANTHER" id="PTHR11733">
    <property type="entry name" value="ZINC METALLOPROTEASE FAMILY M13 NEPRILYSIN-RELATED"/>
    <property type="match status" value="1"/>
</dbReference>
<keyword evidence="8" id="KW-0482">Metalloprotease</keyword>
<keyword evidence="13" id="KW-1185">Reference proteome</keyword>
<dbReference type="GO" id="GO:0046872">
    <property type="term" value="F:metal ion binding"/>
    <property type="evidence" value="ECO:0007669"/>
    <property type="project" value="UniProtKB-KW"/>
</dbReference>
<dbReference type="PANTHER" id="PTHR11733:SF240">
    <property type="entry name" value="GH14155P-RELATED"/>
    <property type="match status" value="1"/>
</dbReference>
<evidence type="ECO:0000313" key="13">
    <source>
        <dbReference type="Proteomes" id="UP000001070"/>
    </source>
</evidence>
<dbReference type="InterPro" id="IPR008753">
    <property type="entry name" value="Peptidase_M13_N"/>
</dbReference>
<dbReference type="GO" id="GO:0005886">
    <property type="term" value="C:plasma membrane"/>
    <property type="evidence" value="ECO:0007669"/>
    <property type="project" value="UniProtKB-SubCell"/>
</dbReference>
<dbReference type="Pfam" id="PF01431">
    <property type="entry name" value="Peptidase_M13"/>
    <property type="match status" value="1"/>
</dbReference>
<evidence type="ECO:0000256" key="4">
    <source>
        <dbReference type="ARBA" id="ARBA00022670"/>
    </source>
</evidence>
<keyword evidence="4" id="KW-0645">Protease</keyword>
<dbReference type="EMBL" id="CH916373">
    <property type="protein sequence ID" value="EDV94672.1"/>
    <property type="molecule type" value="Genomic_DNA"/>
</dbReference>
<dbReference type="SUPFAM" id="SSF55486">
    <property type="entry name" value="Metalloproteases ('zincins'), catalytic domain"/>
    <property type="match status" value="1"/>
</dbReference>